<organism evidence="4 5">
    <name type="scientific">Schistosoma mansoni</name>
    <name type="common">Blood fluke</name>
    <dbReference type="NCBI Taxonomy" id="6183"/>
    <lineage>
        <taxon>Eukaryota</taxon>
        <taxon>Metazoa</taxon>
        <taxon>Spiralia</taxon>
        <taxon>Lophotrochozoa</taxon>
        <taxon>Platyhelminthes</taxon>
        <taxon>Trematoda</taxon>
        <taxon>Digenea</taxon>
        <taxon>Strigeidida</taxon>
        <taxon>Schistosomatoidea</taxon>
        <taxon>Schistosomatidae</taxon>
        <taxon>Schistosoma</taxon>
    </lineage>
</organism>
<keyword evidence="1" id="KW-1133">Transmembrane helix</keyword>
<feature type="chain" id="PRO_5018227653" evidence="2">
    <location>
        <begin position="21"/>
        <end position="400"/>
    </location>
</feature>
<evidence type="ECO:0000313" key="5">
    <source>
        <dbReference type="WBParaSite" id="Smp_129000.1"/>
    </source>
</evidence>
<protein>
    <submittedName>
        <fullName evidence="5">Ephrin RBD domain-containing protein</fullName>
    </submittedName>
</protein>
<dbReference type="AlphaFoldDB" id="A0A3Q0KLD0"/>
<evidence type="ECO:0000313" key="4">
    <source>
        <dbReference type="Proteomes" id="UP000008854"/>
    </source>
</evidence>
<dbReference type="WBParaSite" id="Smp_129000.1">
    <property type="protein sequence ID" value="Smp_129000.1"/>
    <property type="gene ID" value="Smp_129000"/>
</dbReference>
<keyword evidence="2" id="KW-0732">Signal</keyword>
<reference evidence="4" key="1">
    <citation type="journal article" date="2012" name="PLoS Negl. Trop. Dis.">
        <title>A systematically improved high quality genome and transcriptome of the human blood fluke Schistosoma mansoni.</title>
        <authorList>
            <person name="Protasio A.V."/>
            <person name="Tsai I.J."/>
            <person name="Babbage A."/>
            <person name="Nichol S."/>
            <person name="Hunt M."/>
            <person name="Aslett M.A."/>
            <person name="De Silva N."/>
            <person name="Velarde G.S."/>
            <person name="Anderson T.J."/>
            <person name="Clark R.C."/>
            <person name="Davidson C."/>
            <person name="Dillon G.P."/>
            <person name="Holroyd N.E."/>
            <person name="LoVerde P.T."/>
            <person name="Lloyd C."/>
            <person name="McQuillan J."/>
            <person name="Oliveira G."/>
            <person name="Otto T.D."/>
            <person name="Parker-Manuel S.J."/>
            <person name="Quail M.A."/>
            <person name="Wilson R.A."/>
            <person name="Zerlotini A."/>
            <person name="Dunne D.W."/>
            <person name="Berriman M."/>
        </authorList>
    </citation>
    <scope>NUCLEOTIDE SEQUENCE [LARGE SCALE GENOMIC DNA]</scope>
    <source>
        <strain evidence="4">Puerto Rican</strain>
    </source>
</reference>
<dbReference type="Gene3D" id="2.60.40.420">
    <property type="entry name" value="Cupredoxins - blue copper proteins"/>
    <property type="match status" value="1"/>
</dbReference>
<reference evidence="5" key="2">
    <citation type="submission" date="2018-12" db="UniProtKB">
        <authorList>
            <consortium name="WormBaseParasite"/>
        </authorList>
    </citation>
    <scope>IDENTIFICATION</scope>
    <source>
        <strain evidence="5">Puerto Rican</strain>
    </source>
</reference>
<proteinExistence type="predicted"/>
<dbReference type="InterPro" id="IPR008972">
    <property type="entry name" value="Cupredoxin"/>
</dbReference>
<dbReference type="Pfam" id="PF00812">
    <property type="entry name" value="Ephrin"/>
    <property type="match status" value="1"/>
</dbReference>
<dbReference type="InParanoid" id="A0A3Q0KLD0"/>
<name>A0A3Q0KLD0_SCHMA</name>
<feature type="signal peptide" evidence="2">
    <location>
        <begin position="1"/>
        <end position="20"/>
    </location>
</feature>
<keyword evidence="1" id="KW-0812">Transmembrane</keyword>
<feature type="domain" description="Ephrin RBD" evidence="3">
    <location>
        <begin position="23"/>
        <end position="125"/>
    </location>
</feature>
<keyword evidence="4" id="KW-1185">Reference proteome</keyword>
<evidence type="ECO:0000256" key="2">
    <source>
        <dbReference type="SAM" id="SignalP"/>
    </source>
</evidence>
<evidence type="ECO:0000256" key="1">
    <source>
        <dbReference type="SAM" id="Phobius"/>
    </source>
</evidence>
<sequence>MKKGLLWKFILLFCLKMNYSMFQDHIIMWDITNKLFSSNVTMFRVKEGDNIVFVCPSDVRRSQKLFWTMSKETYDECGAPSSSQTVKLLDCSQSPKNTEFILKVAQFSEIPYSPHFRENDFVYFLGQHDLCSIYNLRIAVKLVPDKSVNNNEELSTSTQKINNLVDDKDKSPNTVTSDTYKLNPHRTETLSAWTRYRFLLIPGSLGFLTLIGIQAVICALWHPKKSSLCRKCCSSHIVNKSNDGTNDTNEMSTTPIQMLEKSFTRKPFENHQCQSIQTSTLITQSTLNDQYNKGDFINNSKRNSDIVNILHDTYTLDKGILEKSPSTIQVITDNEVSILTIPTTQTSLSNNNNNYNVQFYTCPYPIDGNLTCLVPVKVNKSTDIFSTDIVNLGSVINISV</sequence>
<dbReference type="Proteomes" id="UP000008854">
    <property type="component" value="Unassembled WGS sequence"/>
</dbReference>
<dbReference type="SUPFAM" id="SSF49503">
    <property type="entry name" value="Cupredoxins"/>
    <property type="match status" value="1"/>
</dbReference>
<accession>A0A3Q0KLD0</accession>
<dbReference type="InterPro" id="IPR001799">
    <property type="entry name" value="Ephrin_RBD"/>
</dbReference>
<dbReference type="GO" id="GO:0016020">
    <property type="term" value="C:membrane"/>
    <property type="evidence" value="ECO:0007669"/>
    <property type="project" value="InterPro"/>
</dbReference>
<evidence type="ECO:0000259" key="3">
    <source>
        <dbReference type="Pfam" id="PF00812"/>
    </source>
</evidence>
<keyword evidence="1" id="KW-0472">Membrane</keyword>
<feature type="transmembrane region" description="Helical" evidence="1">
    <location>
        <begin position="198"/>
        <end position="221"/>
    </location>
</feature>